<dbReference type="Gene3D" id="1.10.30.50">
    <property type="match status" value="1"/>
</dbReference>
<proteinExistence type="inferred from homology"/>
<dbReference type="EMBL" id="JACSPM010000002">
    <property type="protein sequence ID" value="MBD8023757.1"/>
    <property type="molecule type" value="Genomic_DNA"/>
</dbReference>
<keyword evidence="4" id="KW-1185">Reference proteome</keyword>
<evidence type="ECO:0000313" key="3">
    <source>
        <dbReference type="EMBL" id="MBD8023757.1"/>
    </source>
</evidence>
<sequence length="429" mass="45898">MGQWSIDELSALTPGEVIAVNEALGRARRLLDAAQSRVASEISRQSRPELGPQSLAKAQGFRSPTALIAATIGTTNGEAARLVQVGDATAPRMTFSGEAAPARHPHVADQLAAGRIGAAAASMIITMLDRVAVRAGMDAVDQAERRLVESAPGLSHDQLSKLIARVEAWVDPDGVEPREDDLRSERSLTVREERNGMIVITAHLDPEHAAPVKTAIEAMVTADLRAQREAGDDASRRSVRQMQADALTRLAEHALGCDRRDLPLDGATVVVRISANDLADGTGYATIDGVTTPVSVSTARRMAAGGSVIPWVLGGDSEILDWGRAKRLFTTPQKLALVERDGGCAMCGAPPSHTKAHHIRWWARDAGPTDLSNGVLLCESCHHRVHDNGWDIRIDGTGVAAKVWFLPPDYIDPSRTPRLGGRARFDLVA</sequence>
<evidence type="ECO:0000313" key="4">
    <source>
        <dbReference type="Proteomes" id="UP000602532"/>
    </source>
</evidence>
<organism evidence="3 4">
    <name type="scientific">Microbacterium gallinarum</name>
    <dbReference type="NCBI Taxonomy" id="2762209"/>
    <lineage>
        <taxon>Bacteria</taxon>
        <taxon>Bacillati</taxon>
        <taxon>Actinomycetota</taxon>
        <taxon>Actinomycetes</taxon>
        <taxon>Micrococcales</taxon>
        <taxon>Microbacteriaceae</taxon>
        <taxon>Microbacterium</taxon>
    </lineage>
</organism>
<accession>A0ABR8X3Q8</accession>
<gene>
    <name evidence="3" type="ORF">H9622_09150</name>
</gene>
<comment type="caution">
    <text evidence="3">The sequence shown here is derived from an EMBL/GenBank/DDBJ whole genome shotgun (WGS) entry which is preliminary data.</text>
</comment>
<dbReference type="InterPro" id="IPR003615">
    <property type="entry name" value="HNH_nuc"/>
</dbReference>
<dbReference type="Pfam" id="PF01844">
    <property type="entry name" value="HNH"/>
    <property type="match status" value="1"/>
</dbReference>
<dbReference type="Pfam" id="PF02720">
    <property type="entry name" value="DUF222"/>
    <property type="match status" value="1"/>
</dbReference>
<protein>
    <submittedName>
        <fullName evidence="3">DUF222 domain-containing protein</fullName>
    </submittedName>
</protein>
<evidence type="ECO:0000256" key="1">
    <source>
        <dbReference type="ARBA" id="ARBA00023450"/>
    </source>
</evidence>
<dbReference type="CDD" id="cd00085">
    <property type="entry name" value="HNHc"/>
    <property type="match status" value="1"/>
</dbReference>
<dbReference type="Proteomes" id="UP000602532">
    <property type="component" value="Unassembled WGS sequence"/>
</dbReference>
<name>A0ABR8X3Q8_9MICO</name>
<dbReference type="SMART" id="SM00507">
    <property type="entry name" value="HNHc"/>
    <property type="match status" value="1"/>
</dbReference>
<dbReference type="InterPro" id="IPR002711">
    <property type="entry name" value="HNH"/>
</dbReference>
<comment type="similarity">
    <text evidence="1">Belongs to the Rv1128c/1148c/1588c/1702c/1945/3466 family.</text>
</comment>
<feature type="domain" description="HNH nuclease" evidence="2">
    <location>
        <begin position="332"/>
        <end position="383"/>
    </location>
</feature>
<evidence type="ECO:0000259" key="2">
    <source>
        <dbReference type="SMART" id="SM00507"/>
    </source>
</evidence>
<dbReference type="InterPro" id="IPR003870">
    <property type="entry name" value="DUF222"/>
</dbReference>
<reference evidence="3 4" key="1">
    <citation type="submission" date="2020-08" db="EMBL/GenBank/DDBJ databases">
        <title>A Genomic Blueprint of the Chicken Gut Microbiome.</title>
        <authorList>
            <person name="Gilroy R."/>
            <person name="Ravi A."/>
            <person name="Getino M."/>
            <person name="Pursley I."/>
            <person name="Horton D.L."/>
            <person name="Alikhan N.-F."/>
            <person name="Baker D."/>
            <person name="Gharbi K."/>
            <person name="Hall N."/>
            <person name="Watson M."/>
            <person name="Adriaenssens E.M."/>
            <person name="Foster-Nyarko E."/>
            <person name="Jarju S."/>
            <person name="Secka A."/>
            <person name="Antonio M."/>
            <person name="Oren A."/>
            <person name="Chaudhuri R."/>
            <person name="La Ragione R.M."/>
            <person name="Hildebrand F."/>
            <person name="Pallen M.J."/>
        </authorList>
    </citation>
    <scope>NUCLEOTIDE SEQUENCE [LARGE SCALE GENOMIC DNA]</scope>
    <source>
        <strain evidence="3 4">Sa1CUA4</strain>
    </source>
</reference>